<dbReference type="Proteomes" id="UP000597886">
    <property type="component" value="Unassembled WGS sequence"/>
</dbReference>
<organism evidence="8 9">
    <name type="scientific">Ruegeria atlantica</name>
    <dbReference type="NCBI Taxonomy" id="81569"/>
    <lineage>
        <taxon>Bacteria</taxon>
        <taxon>Pseudomonadati</taxon>
        <taxon>Pseudomonadota</taxon>
        <taxon>Alphaproteobacteria</taxon>
        <taxon>Rhodobacterales</taxon>
        <taxon>Roseobacteraceae</taxon>
        <taxon>Ruegeria</taxon>
    </lineage>
</organism>
<dbReference type="SUPFAM" id="SSF46626">
    <property type="entry name" value="Cytochrome c"/>
    <property type="match status" value="1"/>
</dbReference>
<feature type="compositionally biased region" description="Basic and acidic residues" evidence="5">
    <location>
        <begin position="1"/>
        <end position="20"/>
    </location>
</feature>
<feature type="domain" description="Cytochrome c" evidence="7">
    <location>
        <begin position="44"/>
        <end position="125"/>
    </location>
</feature>
<feature type="signal peptide" evidence="6">
    <location>
        <begin position="1"/>
        <end position="43"/>
    </location>
</feature>
<dbReference type="GO" id="GO:0046872">
    <property type="term" value="F:metal ion binding"/>
    <property type="evidence" value="ECO:0007669"/>
    <property type="project" value="UniProtKB-KW"/>
</dbReference>
<dbReference type="GO" id="GO:0020037">
    <property type="term" value="F:heme binding"/>
    <property type="evidence" value="ECO:0007669"/>
    <property type="project" value="InterPro"/>
</dbReference>
<evidence type="ECO:0000256" key="5">
    <source>
        <dbReference type="SAM" id="MobiDB-lite"/>
    </source>
</evidence>
<keyword evidence="1 4" id="KW-0349">Heme</keyword>
<dbReference type="AlphaFoldDB" id="A0AA90YWW6"/>
<reference evidence="8" key="1">
    <citation type="submission" date="2019-12" db="EMBL/GenBank/DDBJ databases">
        <title>Ruegeria JWLKs population differentiation of coral mucus and skeleton niches.</title>
        <authorList>
            <person name="Luo D."/>
        </authorList>
    </citation>
    <scope>NUCLEOTIDE SEQUENCE</scope>
    <source>
        <strain evidence="8">HKCCD6181</strain>
    </source>
</reference>
<dbReference type="InterPro" id="IPR009056">
    <property type="entry name" value="Cyt_c-like_dom"/>
</dbReference>
<evidence type="ECO:0000256" key="4">
    <source>
        <dbReference type="PROSITE-ProRule" id="PRU00433"/>
    </source>
</evidence>
<keyword evidence="2 4" id="KW-0479">Metal-binding</keyword>
<keyword evidence="3 4" id="KW-0408">Iron</keyword>
<dbReference type="EMBL" id="WVRA01000005">
    <property type="protein sequence ID" value="NOE19325.1"/>
    <property type="molecule type" value="Genomic_DNA"/>
</dbReference>
<feature type="chain" id="PRO_5041706759" evidence="6">
    <location>
        <begin position="44"/>
        <end position="127"/>
    </location>
</feature>
<protein>
    <submittedName>
        <fullName evidence="8">Cytochrome c</fullName>
    </submittedName>
</protein>
<dbReference type="Gene3D" id="1.10.760.10">
    <property type="entry name" value="Cytochrome c-like domain"/>
    <property type="match status" value="1"/>
</dbReference>
<dbReference type="InterPro" id="IPR036909">
    <property type="entry name" value="Cyt_c-like_dom_sf"/>
</dbReference>
<evidence type="ECO:0000313" key="8">
    <source>
        <dbReference type="EMBL" id="NOE19325.1"/>
    </source>
</evidence>
<evidence type="ECO:0000256" key="1">
    <source>
        <dbReference type="ARBA" id="ARBA00022617"/>
    </source>
</evidence>
<evidence type="ECO:0000256" key="2">
    <source>
        <dbReference type="ARBA" id="ARBA00022723"/>
    </source>
</evidence>
<proteinExistence type="predicted"/>
<dbReference type="Pfam" id="PF13442">
    <property type="entry name" value="Cytochrome_CBB3"/>
    <property type="match status" value="1"/>
</dbReference>
<sequence length="127" mass="13913">MAKLGRRDRGIDPTRTDRSPGRSGWVARTCLTIAVLAATSAFAADVIDPDTLKRLVHQDCGSCHGLSLKGGLGPDLRSETLEHYDADVLTSVILDGIPDTAMPPWRPLISEEEAEWIARYLLEQESQ</sequence>
<dbReference type="GO" id="GO:0009055">
    <property type="term" value="F:electron transfer activity"/>
    <property type="evidence" value="ECO:0007669"/>
    <property type="project" value="InterPro"/>
</dbReference>
<dbReference type="RefSeq" id="WP_171330811.1">
    <property type="nucleotide sequence ID" value="NZ_WVRA01000005.1"/>
</dbReference>
<dbReference type="PROSITE" id="PS51007">
    <property type="entry name" value="CYTC"/>
    <property type="match status" value="1"/>
</dbReference>
<dbReference type="FunFam" id="1.10.760.10:FF:000095">
    <property type="entry name" value="Nitrite reductase protein N"/>
    <property type="match status" value="1"/>
</dbReference>
<evidence type="ECO:0000256" key="3">
    <source>
        <dbReference type="ARBA" id="ARBA00023004"/>
    </source>
</evidence>
<keyword evidence="6" id="KW-0732">Signal</keyword>
<evidence type="ECO:0000256" key="6">
    <source>
        <dbReference type="SAM" id="SignalP"/>
    </source>
</evidence>
<gene>
    <name evidence="8" type="ORF">GS634_14445</name>
</gene>
<evidence type="ECO:0000259" key="7">
    <source>
        <dbReference type="PROSITE" id="PS51007"/>
    </source>
</evidence>
<accession>A0AA90YWW6</accession>
<feature type="region of interest" description="Disordered" evidence="5">
    <location>
        <begin position="1"/>
        <end position="22"/>
    </location>
</feature>
<comment type="caution">
    <text evidence="8">The sequence shown here is derived from an EMBL/GenBank/DDBJ whole genome shotgun (WGS) entry which is preliminary data.</text>
</comment>
<name>A0AA90YWW6_9RHOB</name>
<evidence type="ECO:0000313" key="9">
    <source>
        <dbReference type="Proteomes" id="UP000597886"/>
    </source>
</evidence>